<dbReference type="SUPFAM" id="SSF144206">
    <property type="entry name" value="NOB1 zinc finger-like"/>
    <property type="match status" value="1"/>
</dbReference>
<feature type="domain" description="Nin one binding (NOB1) Zn-ribbon-like" evidence="10">
    <location>
        <begin position="299"/>
        <end position="370"/>
    </location>
</feature>
<dbReference type="GO" id="GO:0004521">
    <property type="term" value="F:RNA endonuclease activity"/>
    <property type="evidence" value="ECO:0007669"/>
    <property type="project" value="UniProtKB-UniRule"/>
</dbReference>
<dbReference type="GO" id="GO:0005730">
    <property type="term" value="C:nucleolus"/>
    <property type="evidence" value="ECO:0007669"/>
    <property type="project" value="UniProtKB-SubCell"/>
</dbReference>
<dbReference type="Proteomes" id="UP001337655">
    <property type="component" value="Unassembled WGS sequence"/>
</dbReference>
<comment type="caution">
    <text evidence="12">The sequence shown here is derived from an EMBL/GenBank/DDBJ whole genome shotgun (WGS) entry which is preliminary data.</text>
</comment>
<feature type="region of interest" description="Disordered" evidence="9">
    <location>
        <begin position="420"/>
        <end position="446"/>
    </location>
</feature>
<dbReference type="GO" id="GO:0030688">
    <property type="term" value="C:preribosome, small subunit precursor"/>
    <property type="evidence" value="ECO:0007669"/>
    <property type="project" value="TreeGrafter"/>
</dbReference>
<feature type="compositionally biased region" description="Polar residues" evidence="9">
    <location>
        <begin position="255"/>
        <end position="265"/>
    </location>
</feature>
<protein>
    <recommendedName>
        <fullName evidence="7">20S-pre-rRNA D-site endonuclease NOB1</fullName>
    </recommendedName>
</protein>
<dbReference type="Gene3D" id="3.40.50.1010">
    <property type="entry name" value="5'-nuclease"/>
    <property type="match status" value="1"/>
</dbReference>
<organism evidence="12 13">
    <name type="scientific">Saxophila tyrrhenica</name>
    <dbReference type="NCBI Taxonomy" id="1690608"/>
    <lineage>
        <taxon>Eukaryota</taxon>
        <taxon>Fungi</taxon>
        <taxon>Dikarya</taxon>
        <taxon>Ascomycota</taxon>
        <taxon>Pezizomycotina</taxon>
        <taxon>Dothideomycetes</taxon>
        <taxon>Dothideomycetidae</taxon>
        <taxon>Mycosphaerellales</taxon>
        <taxon>Extremaceae</taxon>
        <taxon>Saxophila</taxon>
    </lineage>
</organism>
<keyword evidence="4" id="KW-0378">Hydrolase</keyword>
<dbReference type="Pfam" id="PF08772">
    <property type="entry name" value="Zn_ribbon_NOB1"/>
    <property type="match status" value="1"/>
</dbReference>
<feature type="binding site" evidence="8">
    <location>
        <position position="324"/>
    </location>
    <ligand>
        <name>Zn(2+)</name>
        <dbReference type="ChEBI" id="CHEBI:29105"/>
    </ligand>
</feature>
<keyword evidence="13" id="KW-1185">Reference proteome</keyword>
<feature type="compositionally biased region" description="Low complexity" evidence="9">
    <location>
        <begin position="430"/>
        <end position="446"/>
    </location>
</feature>
<dbReference type="InterPro" id="IPR014881">
    <property type="entry name" value="NOB1_Zn-bd"/>
</dbReference>
<feature type="binding site" evidence="8">
    <location>
        <position position="312"/>
    </location>
    <ligand>
        <name>Zn(2+)</name>
        <dbReference type="ChEBI" id="CHEBI:29105"/>
    </ligand>
</feature>
<keyword evidence="2" id="KW-0540">Nuclease</keyword>
<dbReference type="GO" id="GO:0016787">
    <property type="term" value="F:hydrolase activity"/>
    <property type="evidence" value="ECO:0007669"/>
    <property type="project" value="UniProtKB-KW"/>
</dbReference>
<dbReference type="InterPro" id="IPR039907">
    <property type="entry name" value="NOB1"/>
</dbReference>
<feature type="compositionally biased region" description="Acidic residues" evidence="9">
    <location>
        <begin position="229"/>
        <end position="239"/>
    </location>
</feature>
<feature type="binding site" evidence="8">
    <location>
        <position position="327"/>
    </location>
    <ligand>
        <name>Zn(2+)</name>
        <dbReference type="ChEBI" id="CHEBI:29105"/>
    </ligand>
</feature>
<feature type="region of interest" description="Disordered" evidence="9">
    <location>
        <begin position="117"/>
        <end position="191"/>
    </location>
</feature>
<evidence type="ECO:0000256" key="7">
    <source>
        <dbReference type="PIRNR" id="PIRNR037125"/>
    </source>
</evidence>
<dbReference type="PANTHER" id="PTHR12814:SF2">
    <property type="entry name" value="RNA-BINDING PROTEIN NOB1"/>
    <property type="match status" value="1"/>
</dbReference>
<dbReference type="GO" id="GO:0005737">
    <property type="term" value="C:cytoplasm"/>
    <property type="evidence" value="ECO:0007669"/>
    <property type="project" value="UniProtKB-ARBA"/>
</dbReference>
<keyword evidence="6 7" id="KW-0539">Nucleus</keyword>
<dbReference type="GeneID" id="89932384"/>
<dbReference type="Pfam" id="PF17146">
    <property type="entry name" value="PIN_6"/>
    <property type="match status" value="1"/>
</dbReference>
<keyword evidence="12" id="KW-0255">Endonuclease</keyword>
<evidence type="ECO:0000256" key="2">
    <source>
        <dbReference type="ARBA" id="ARBA00022722"/>
    </source>
</evidence>
<evidence type="ECO:0000256" key="8">
    <source>
        <dbReference type="PIRSR" id="PIRSR037125-1"/>
    </source>
</evidence>
<feature type="region of interest" description="Disordered" evidence="9">
    <location>
        <begin position="362"/>
        <end position="387"/>
    </location>
</feature>
<evidence type="ECO:0000256" key="6">
    <source>
        <dbReference type="ARBA" id="ARBA00023242"/>
    </source>
</evidence>
<evidence type="ECO:0000313" key="12">
    <source>
        <dbReference type="EMBL" id="KAK5162903.1"/>
    </source>
</evidence>
<dbReference type="InterPro" id="IPR033411">
    <property type="entry name" value="Ribonuclease_PIN"/>
</dbReference>
<feature type="domain" description="Ribonuclease PIN" evidence="11">
    <location>
        <begin position="10"/>
        <end position="101"/>
    </location>
</feature>
<name>A0AAV9NTJ4_9PEZI</name>
<keyword evidence="3 7" id="KW-0479">Metal-binding</keyword>
<dbReference type="PANTHER" id="PTHR12814">
    <property type="entry name" value="RNA-BINDING PROTEIN NOB1"/>
    <property type="match status" value="1"/>
</dbReference>
<dbReference type="Gene3D" id="6.20.210.10">
    <property type="entry name" value="Nin one binding (NOB1), Zn-ribbon-like"/>
    <property type="match status" value="1"/>
</dbReference>
<feature type="compositionally biased region" description="Gly residues" evidence="9">
    <location>
        <begin position="376"/>
        <end position="385"/>
    </location>
</feature>
<comment type="function">
    <text evidence="7">Required for the synthesis of 40S ribosome subunits. Has a role in processing 20S pre-rRNA into the mature 18S rRNA, where it is required for cleavage at the 3' end of the mature 18S rRNA (D-site). Accompanies the 20S pre-rRNA from the nucleus to the cytoplasm.</text>
</comment>
<evidence type="ECO:0000256" key="3">
    <source>
        <dbReference type="ARBA" id="ARBA00022723"/>
    </source>
</evidence>
<dbReference type="RefSeq" id="XP_064653502.1">
    <property type="nucleotide sequence ID" value="XM_064808276.1"/>
</dbReference>
<dbReference type="PIRSF" id="PIRSF037125">
    <property type="entry name" value="D-site_20S_pre-rRNA_nuclease"/>
    <property type="match status" value="1"/>
</dbReference>
<evidence type="ECO:0000256" key="1">
    <source>
        <dbReference type="ARBA" id="ARBA00005858"/>
    </source>
</evidence>
<reference evidence="12 13" key="1">
    <citation type="submission" date="2023-08" db="EMBL/GenBank/DDBJ databases">
        <title>Black Yeasts Isolated from many extreme environments.</title>
        <authorList>
            <person name="Coleine C."/>
            <person name="Stajich J.E."/>
            <person name="Selbmann L."/>
        </authorList>
    </citation>
    <scope>NUCLEOTIDE SEQUENCE [LARGE SCALE GENOMIC DNA]</scope>
    <source>
        <strain evidence="12 13">CCFEE 5935</strain>
    </source>
</reference>
<dbReference type="CDD" id="cd09876">
    <property type="entry name" value="PIN_Nob1-like"/>
    <property type="match status" value="1"/>
</dbReference>
<comment type="similarity">
    <text evidence="1 7">Belongs to the NOB1 family.</text>
</comment>
<feature type="region of interest" description="Disordered" evidence="9">
    <location>
        <begin position="206"/>
        <end position="267"/>
    </location>
</feature>
<dbReference type="InterPro" id="IPR017117">
    <property type="entry name" value="Nob1_euk"/>
</dbReference>
<dbReference type="EMBL" id="JAVRRT010000031">
    <property type="protein sequence ID" value="KAK5162903.1"/>
    <property type="molecule type" value="Genomic_DNA"/>
</dbReference>
<dbReference type="GO" id="GO:0046872">
    <property type="term" value="F:metal ion binding"/>
    <property type="evidence" value="ECO:0007669"/>
    <property type="project" value="UniProtKB-UniRule"/>
</dbReference>
<evidence type="ECO:0000313" key="13">
    <source>
        <dbReference type="Proteomes" id="UP001337655"/>
    </source>
</evidence>
<comment type="subcellular location">
    <subcellularLocation>
        <location evidence="7">Nucleus</location>
        <location evidence="7">Nucleolus</location>
    </subcellularLocation>
</comment>
<keyword evidence="5 7" id="KW-0862">Zinc</keyword>
<evidence type="ECO:0000259" key="10">
    <source>
        <dbReference type="Pfam" id="PF08772"/>
    </source>
</evidence>
<evidence type="ECO:0000256" key="9">
    <source>
        <dbReference type="SAM" id="MobiDB-lite"/>
    </source>
</evidence>
<evidence type="ECO:0000256" key="5">
    <source>
        <dbReference type="ARBA" id="ARBA00022833"/>
    </source>
</evidence>
<dbReference type="GO" id="GO:0030490">
    <property type="term" value="P:maturation of SSU-rRNA"/>
    <property type="evidence" value="ECO:0007669"/>
    <property type="project" value="TreeGrafter"/>
</dbReference>
<dbReference type="InterPro" id="IPR036283">
    <property type="entry name" value="NOB1_Zf-like_sf"/>
</dbReference>
<evidence type="ECO:0000259" key="11">
    <source>
        <dbReference type="Pfam" id="PF17146"/>
    </source>
</evidence>
<sequence length="446" mass="48833">MEEPKPIHTLVLDTGSIIKNEPSVSTMLKQSENLITVPEILTEIRDAPTRSRVETTLKPFLTLRSPTPSSVKFVTDFARRTGDLAVLSRPDILIIALAYELECERNDGDWRLRRMPGQKRINGAAPQKEVAEGHGAGGEAQEQNTADEAVTTEKAANGNNALETTAEEPVENVPEGGSADQAEPSNNTDASNVDELKEDLANTNLEAKASPGHDDSTPKVDSAQNSAESQEDSDSDSDSEGWITPSNLKKKQAQDADSSISQTPEPKTMQVGVLTTDFAMQNVILQINLNLLSPQLTRVKHLKTFVLRCHSCFQTTKEMNKQFCPRCGQPSLTRVSCSTNSNGEFKLHLKKNMQWNTRGDRYSIPKPVHGSANGRVKGGGKGGWGNDLMLAEDQKEYQRAANSEKKSKARDLMDEDYLPSILTGDRNRAGGRIRVGAGRNVNAKKR</sequence>
<dbReference type="FunFam" id="3.40.50.1010:FF:000020">
    <property type="entry name" value="20S-pre-rRNA D-site endonuclease NOB1"/>
    <property type="match status" value="1"/>
</dbReference>
<evidence type="ECO:0000256" key="4">
    <source>
        <dbReference type="ARBA" id="ARBA00022801"/>
    </source>
</evidence>
<gene>
    <name evidence="12" type="primary">nob1</name>
    <name evidence="12" type="ORF">LTR77_011064</name>
</gene>
<feature type="binding site" evidence="8">
    <location>
        <position position="309"/>
    </location>
    <ligand>
        <name>Zn(2+)</name>
        <dbReference type="ChEBI" id="CHEBI:29105"/>
    </ligand>
</feature>
<proteinExistence type="inferred from homology"/>
<accession>A0AAV9NTJ4</accession>
<dbReference type="AlphaFoldDB" id="A0AAV9NTJ4"/>